<evidence type="ECO:0008006" key="3">
    <source>
        <dbReference type="Google" id="ProtNLM"/>
    </source>
</evidence>
<evidence type="ECO:0000313" key="1">
    <source>
        <dbReference type="EMBL" id="NIH97242.1"/>
    </source>
</evidence>
<protein>
    <recommendedName>
        <fullName evidence="3">PE family protein</fullName>
    </recommendedName>
</protein>
<organism evidence="1 2">
    <name type="scientific">Mycolicibacterium fluoranthenivorans</name>
    <dbReference type="NCBI Taxonomy" id="258505"/>
    <lineage>
        <taxon>Bacteria</taxon>
        <taxon>Bacillati</taxon>
        <taxon>Actinomycetota</taxon>
        <taxon>Actinomycetes</taxon>
        <taxon>Mycobacteriales</taxon>
        <taxon>Mycobacteriaceae</taxon>
        <taxon>Mycolicibacterium</taxon>
    </lineage>
</organism>
<dbReference type="Proteomes" id="UP000547444">
    <property type="component" value="Unassembled WGS sequence"/>
</dbReference>
<comment type="caution">
    <text evidence="1">The sequence shown here is derived from an EMBL/GenBank/DDBJ whole genome shotgun (WGS) entry which is preliminary data.</text>
</comment>
<reference evidence="1 2" key="1">
    <citation type="submission" date="2020-03" db="EMBL/GenBank/DDBJ databases">
        <title>Sequencing the genomes of 1000 actinobacteria strains.</title>
        <authorList>
            <person name="Klenk H.-P."/>
        </authorList>
    </citation>
    <scope>NUCLEOTIDE SEQUENCE [LARGE SCALE GENOMIC DNA]</scope>
    <source>
        <strain evidence="1 2">DSM 44556</strain>
    </source>
</reference>
<dbReference type="AlphaFoldDB" id="A0A7X5ZEL2"/>
<dbReference type="SUPFAM" id="SSF140453">
    <property type="entry name" value="EsxAB dimer-like"/>
    <property type="match status" value="1"/>
</dbReference>
<name>A0A7X5ZEL2_9MYCO</name>
<evidence type="ECO:0000313" key="2">
    <source>
        <dbReference type="Proteomes" id="UP000547444"/>
    </source>
</evidence>
<dbReference type="InterPro" id="IPR036689">
    <property type="entry name" value="ESAT-6-like_sf"/>
</dbReference>
<dbReference type="EMBL" id="JAANOW010000002">
    <property type="protein sequence ID" value="NIH97242.1"/>
    <property type="molecule type" value="Genomic_DNA"/>
</dbReference>
<accession>A0A7X5ZEL2</accession>
<proteinExistence type="predicted"/>
<sequence length="101" mass="9627">MGDASEIQVDAAGLTVLAGRCAEHATALAAVTSPALSGVGAQPSAAAVHAAHAVVQATTARLAARLSDTATTATSAAQAYTSTDEASAAAVGAVPDGLIEI</sequence>
<keyword evidence="2" id="KW-1185">Reference proteome</keyword>
<gene>
    <name evidence="1" type="ORF">FHU31_004232</name>
</gene>
<dbReference type="RefSeq" id="WP_167162080.1">
    <property type="nucleotide sequence ID" value="NZ_JAANOW010000002.1"/>
</dbReference>